<protein>
    <recommendedName>
        <fullName evidence="7">Major facilitator superfamily (MFS) profile domain-containing protein</fullName>
    </recommendedName>
</protein>
<dbReference type="InterPro" id="IPR036259">
    <property type="entry name" value="MFS_trans_sf"/>
</dbReference>
<dbReference type="AlphaFoldDB" id="A0A1U9KJ33"/>
<feature type="domain" description="Major facilitator superfamily (MFS) profile" evidence="7">
    <location>
        <begin position="36"/>
        <end position="431"/>
    </location>
</feature>
<comment type="subcellular location">
    <subcellularLocation>
        <location evidence="1">Membrane</location>
        <topology evidence="1">Multi-pass membrane protein</topology>
    </subcellularLocation>
</comment>
<feature type="region of interest" description="Disordered" evidence="5">
    <location>
        <begin position="1"/>
        <end position="23"/>
    </location>
</feature>
<feature type="transmembrane region" description="Helical" evidence="6">
    <location>
        <begin position="318"/>
        <end position="337"/>
    </location>
</feature>
<dbReference type="SUPFAM" id="SSF103473">
    <property type="entry name" value="MFS general substrate transporter"/>
    <property type="match status" value="1"/>
</dbReference>
<dbReference type="PANTHER" id="PTHR11662">
    <property type="entry name" value="SOLUTE CARRIER FAMILY 17"/>
    <property type="match status" value="1"/>
</dbReference>
<dbReference type="Gene3D" id="1.20.1250.20">
    <property type="entry name" value="MFS general substrate transporter like domains"/>
    <property type="match status" value="2"/>
</dbReference>
<dbReference type="OrthoDB" id="272777at2"/>
<dbReference type="Pfam" id="PF07690">
    <property type="entry name" value="MFS_1"/>
    <property type="match status" value="1"/>
</dbReference>
<keyword evidence="4 6" id="KW-0472">Membrane</keyword>
<dbReference type="RefSeq" id="WP_077813817.1">
    <property type="nucleotide sequence ID" value="NZ_CP014692.1"/>
</dbReference>
<evidence type="ECO:0000256" key="5">
    <source>
        <dbReference type="SAM" id="MobiDB-lite"/>
    </source>
</evidence>
<feature type="transmembrane region" description="Helical" evidence="6">
    <location>
        <begin position="376"/>
        <end position="399"/>
    </location>
</feature>
<dbReference type="PROSITE" id="PS50850">
    <property type="entry name" value="MFS"/>
    <property type="match status" value="1"/>
</dbReference>
<dbReference type="InterPro" id="IPR020846">
    <property type="entry name" value="MFS_dom"/>
</dbReference>
<feature type="transmembrane region" description="Helical" evidence="6">
    <location>
        <begin position="163"/>
        <end position="180"/>
    </location>
</feature>
<dbReference type="InterPro" id="IPR050382">
    <property type="entry name" value="MFS_Na/Anion_cotransporter"/>
</dbReference>
<accession>A0A1U9KJ33</accession>
<evidence type="ECO:0000256" key="1">
    <source>
        <dbReference type="ARBA" id="ARBA00004141"/>
    </source>
</evidence>
<keyword evidence="2 6" id="KW-0812">Transmembrane</keyword>
<dbReference type="EMBL" id="CP014692">
    <property type="protein sequence ID" value="AQS85800.1"/>
    <property type="molecule type" value="Genomic_DNA"/>
</dbReference>
<name>A0A1U9KJ33_ACEAC</name>
<keyword evidence="3 6" id="KW-1133">Transmembrane helix</keyword>
<proteinExistence type="predicted"/>
<dbReference type="Proteomes" id="UP000188937">
    <property type="component" value="Chromosome"/>
</dbReference>
<keyword evidence="9" id="KW-1185">Reference proteome</keyword>
<feature type="transmembrane region" description="Helical" evidence="6">
    <location>
        <begin position="405"/>
        <end position="425"/>
    </location>
</feature>
<feature type="transmembrane region" description="Helical" evidence="6">
    <location>
        <begin position="103"/>
        <end position="129"/>
    </location>
</feature>
<organism evidence="8 9">
    <name type="scientific">Acetobacter aceti</name>
    <dbReference type="NCBI Taxonomy" id="435"/>
    <lineage>
        <taxon>Bacteria</taxon>
        <taxon>Pseudomonadati</taxon>
        <taxon>Pseudomonadota</taxon>
        <taxon>Alphaproteobacteria</taxon>
        <taxon>Acetobacterales</taxon>
        <taxon>Acetobacteraceae</taxon>
        <taxon>Acetobacter</taxon>
        <taxon>Acetobacter subgen. Acetobacter</taxon>
    </lineage>
</organism>
<gene>
    <name evidence="8" type="ORF">A0U92_14620</name>
</gene>
<dbReference type="GO" id="GO:0016020">
    <property type="term" value="C:membrane"/>
    <property type="evidence" value="ECO:0007669"/>
    <property type="project" value="UniProtKB-SubCell"/>
</dbReference>
<dbReference type="InterPro" id="IPR011701">
    <property type="entry name" value="MFS"/>
</dbReference>
<feature type="transmembrane region" description="Helical" evidence="6">
    <location>
        <begin position="192"/>
        <end position="210"/>
    </location>
</feature>
<evidence type="ECO:0000256" key="3">
    <source>
        <dbReference type="ARBA" id="ARBA00022989"/>
    </source>
</evidence>
<feature type="transmembrane region" description="Helical" evidence="6">
    <location>
        <begin position="343"/>
        <end position="364"/>
    </location>
</feature>
<dbReference type="GO" id="GO:0022857">
    <property type="term" value="F:transmembrane transporter activity"/>
    <property type="evidence" value="ECO:0007669"/>
    <property type="project" value="InterPro"/>
</dbReference>
<dbReference type="KEGG" id="aace:A0U92_14620"/>
<dbReference type="CDD" id="cd17319">
    <property type="entry name" value="MFS_ExuT_GudP_like"/>
    <property type="match status" value="1"/>
</dbReference>
<feature type="transmembrane region" description="Helical" evidence="6">
    <location>
        <begin position="32"/>
        <end position="49"/>
    </location>
</feature>
<reference evidence="8 9" key="1">
    <citation type="submission" date="2016-03" db="EMBL/GenBank/DDBJ databases">
        <title>Acetic acid bacteria sequencing.</title>
        <authorList>
            <person name="Brandt J."/>
            <person name="Jakob F."/>
            <person name="Vogel R.F."/>
        </authorList>
    </citation>
    <scope>NUCLEOTIDE SEQUENCE [LARGE SCALE GENOMIC DNA]</scope>
    <source>
        <strain evidence="8 9">TMW2.1153</strain>
    </source>
</reference>
<evidence type="ECO:0000256" key="4">
    <source>
        <dbReference type="ARBA" id="ARBA00023136"/>
    </source>
</evidence>
<evidence type="ECO:0000256" key="2">
    <source>
        <dbReference type="ARBA" id="ARBA00022692"/>
    </source>
</evidence>
<evidence type="ECO:0000259" key="7">
    <source>
        <dbReference type="PROSITE" id="PS50850"/>
    </source>
</evidence>
<evidence type="ECO:0000313" key="9">
    <source>
        <dbReference type="Proteomes" id="UP000188937"/>
    </source>
</evidence>
<feature type="transmembrane region" description="Helical" evidence="6">
    <location>
        <begin position="289"/>
        <end position="306"/>
    </location>
</feature>
<dbReference type="PANTHER" id="PTHR11662:SF399">
    <property type="entry name" value="FI19708P1-RELATED"/>
    <property type="match status" value="1"/>
</dbReference>
<evidence type="ECO:0000256" key="6">
    <source>
        <dbReference type="SAM" id="Phobius"/>
    </source>
</evidence>
<feature type="transmembrane region" description="Helical" evidence="6">
    <location>
        <begin position="61"/>
        <end position="83"/>
    </location>
</feature>
<feature type="transmembrane region" description="Helical" evidence="6">
    <location>
        <begin position="244"/>
        <end position="269"/>
    </location>
</feature>
<dbReference type="STRING" id="435.A0U92_14620"/>
<evidence type="ECO:0000313" key="8">
    <source>
        <dbReference type="EMBL" id="AQS85800.1"/>
    </source>
</evidence>
<sequence>MTTLQATCDHGPSTVAGTKELPRASEDQKGKSWLILFGLIAPINFLMSLDRQAMTLSAPRIQGQFGFSLVEISMIISCVLWTYAVLQVPTGILVNRFGPRICLFAGCLAWSLATILTPFAGSFLGFMLVRLFMGAGQSPDWSSSIVTINNWFAPGRRARANSVLLAFLYLGSVVGGPLTTQITERYSWKLSFFVYGVAGVLWSILWFVFVRDRPASAPLPAPDLTGKQDKGWLQFTRLLGSTQFWAIGLHYMCLLTIQSFFLVLMPFYLMQHRHMSYTSMGWLYSMPWLFLYVSVFVSGMIADHILKRTGSIWWARTPMGIVGTLCCGGLAVVGNLIDSTTLMILVFSLALAFSGLSQISIWTSVQDLTRTQTGMLAGWTTCWGNAASGIAPIAMVYIVKQTGSWSAALSLPLVAGIIGALCCAWTHPERTINAENPRS</sequence>